<evidence type="ECO:0000313" key="1">
    <source>
        <dbReference type="EMBL" id="KAJ7515852.1"/>
    </source>
</evidence>
<name>A0ACC2AFH2_DIPCM</name>
<accession>A0ACC2AFH2</accession>
<sequence length="298" mass="32693">MGETFIRSDTAAQVIAFWASKKHDKLATHESEDSGELLGKATRKRPAKGSKKGCMKGKGGPGNATCTYRGVRQRTWGKWVAEIREPNRGRKASRLWLGTYDTAEEAAIAYDEAAKVLYGSSARLNYPGESSSLEIKKLYDTCSSASTSPVCPRSCVVLPSESDTDLTCYGENKAQLENLPVPLSELASANMLDYATASSSQPQAELLPTDSPCIDELMWSTEDGMSWYLPIEEPNSEYVSLDLWSNLDQPPSLSLESPAPLIALETLDQSREKHESTTQVIRLDHGLSEDLPPAKPWD</sequence>
<reference evidence="2" key="1">
    <citation type="journal article" date="2024" name="Proc. Natl. Acad. Sci. U.S.A.">
        <title>Extraordinary preservation of gene collinearity over three hundred million years revealed in homosporous lycophytes.</title>
        <authorList>
            <person name="Li C."/>
            <person name="Wickell D."/>
            <person name="Kuo L.Y."/>
            <person name="Chen X."/>
            <person name="Nie B."/>
            <person name="Liao X."/>
            <person name="Peng D."/>
            <person name="Ji J."/>
            <person name="Jenkins J."/>
            <person name="Williams M."/>
            <person name="Shu S."/>
            <person name="Plott C."/>
            <person name="Barry K."/>
            <person name="Rajasekar S."/>
            <person name="Grimwood J."/>
            <person name="Han X."/>
            <person name="Sun S."/>
            <person name="Hou Z."/>
            <person name="He W."/>
            <person name="Dai G."/>
            <person name="Sun C."/>
            <person name="Schmutz J."/>
            <person name="Leebens-Mack J.H."/>
            <person name="Li F.W."/>
            <person name="Wang L."/>
        </authorList>
    </citation>
    <scope>NUCLEOTIDE SEQUENCE [LARGE SCALE GENOMIC DNA]</scope>
    <source>
        <strain evidence="2">cv. PW_Plant_1</strain>
    </source>
</reference>
<protein>
    <submittedName>
        <fullName evidence="1">Uncharacterized protein</fullName>
    </submittedName>
</protein>
<keyword evidence="2" id="KW-1185">Reference proteome</keyword>
<evidence type="ECO:0000313" key="2">
    <source>
        <dbReference type="Proteomes" id="UP001162992"/>
    </source>
</evidence>
<comment type="caution">
    <text evidence="1">The sequence shown here is derived from an EMBL/GenBank/DDBJ whole genome shotgun (WGS) entry which is preliminary data.</text>
</comment>
<organism evidence="1 2">
    <name type="scientific">Diphasiastrum complanatum</name>
    <name type="common">Issler's clubmoss</name>
    <name type="synonym">Lycopodium complanatum</name>
    <dbReference type="NCBI Taxonomy" id="34168"/>
    <lineage>
        <taxon>Eukaryota</taxon>
        <taxon>Viridiplantae</taxon>
        <taxon>Streptophyta</taxon>
        <taxon>Embryophyta</taxon>
        <taxon>Tracheophyta</taxon>
        <taxon>Lycopodiopsida</taxon>
        <taxon>Lycopodiales</taxon>
        <taxon>Lycopodiaceae</taxon>
        <taxon>Lycopodioideae</taxon>
        <taxon>Diphasiastrum</taxon>
    </lineage>
</organism>
<dbReference type="Proteomes" id="UP001162992">
    <property type="component" value="Chromosome 22"/>
</dbReference>
<proteinExistence type="predicted"/>
<dbReference type="EMBL" id="CM055113">
    <property type="protein sequence ID" value="KAJ7515852.1"/>
    <property type="molecule type" value="Genomic_DNA"/>
</dbReference>
<gene>
    <name evidence="1" type="ORF">O6H91_22G031400</name>
</gene>